<comment type="subcellular location">
    <subcellularLocation>
        <location evidence="1">Cytoplasm</location>
    </subcellularLocation>
</comment>
<comment type="caution">
    <text evidence="13">The sequence shown here is derived from an EMBL/GenBank/DDBJ whole genome shotgun (WGS) entry which is preliminary data.</text>
</comment>
<evidence type="ECO:0000256" key="3">
    <source>
        <dbReference type="ARBA" id="ARBA00011738"/>
    </source>
</evidence>
<dbReference type="InterPro" id="IPR043135">
    <property type="entry name" value="Fur_C"/>
</dbReference>
<evidence type="ECO:0000256" key="9">
    <source>
        <dbReference type="ARBA" id="ARBA00023125"/>
    </source>
</evidence>
<evidence type="ECO:0000256" key="1">
    <source>
        <dbReference type="ARBA" id="ARBA00004496"/>
    </source>
</evidence>
<feature type="binding site" evidence="11">
    <location>
        <position position="107"/>
    </location>
    <ligand>
        <name>Zn(2+)</name>
        <dbReference type="ChEBI" id="CHEBI:29105"/>
    </ligand>
</feature>
<evidence type="ECO:0000256" key="10">
    <source>
        <dbReference type="ARBA" id="ARBA00023163"/>
    </source>
</evidence>
<organism evidence="13 14">
    <name type="scientific">Eiseniibacteriota bacterium</name>
    <dbReference type="NCBI Taxonomy" id="2212470"/>
    <lineage>
        <taxon>Bacteria</taxon>
        <taxon>Candidatus Eiseniibacteriota</taxon>
    </lineage>
</organism>
<comment type="cofactor">
    <cofactor evidence="11">
        <name>Zn(2+)</name>
        <dbReference type="ChEBI" id="CHEBI:29105"/>
    </cofactor>
    <text evidence="11">Binds 1 zinc ion per subunit.</text>
</comment>
<evidence type="ECO:0000256" key="12">
    <source>
        <dbReference type="PIRSR" id="PIRSR602481-2"/>
    </source>
</evidence>
<keyword evidence="7 11" id="KW-0862">Zinc</keyword>
<dbReference type="PANTHER" id="PTHR33202:SF2">
    <property type="entry name" value="FERRIC UPTAKE REGULATION PROTEIN"/>
    <property type="match status" value="1"/>
</dbReference>
<name>A0A956M294_UNCEI</name>
<dbReference type="GO" id="GO:0000976">
    <property type="term" value="F:transcription cis-regulatory region binding"/>
    <property type="evidence" value="ECO:0007669"/>
    <property type="project" value="TreeGrafter"/>
</dbReference>
<gene>
    <name evidence="13" type="ORF">KC729_19630</name>
</gene>
<dbReference type="AlphaFoldDB" id="A0A956M294"/>
<evidence type="ECO:0000256" key="7">
    <source>
        <dbReference type="ARBA" id="ARBA00022833"/>
    </source>
</evidence>
<keyword evidence="5" id="KW-0678">Repressor</keyword>
<reference evidence="13" key="2">
    <citation type="journal article" date="2021" name="Microbiome">
        <title>Successional dynamics and alternative stable states in a saline activated sludge microbial community over 9 years.</title>
        <authorList>
            <person name="Wang Y."/>
            <person name="Ye J."/>
            <person name="Ju F."/>
            <person name="Liu L."/>
            <person name="Boyd J.A."/>
            <person name="Deng Y."/>
            <person name="Parks D.H."/>
            <person name="Jiang X."/>
            <person name="Yin X."/>
            <person name="Woodcroft B.J."/>
            <person name="Tyson G.W."/>
            <person name="Hugenholtz P."/>
            <person name="Polz M.F."/>
            <person name="Zhang T."/>
        </authorList>
    </citation>
    <scope>NUCLEOTIDE SEQUENCE</scope>
    <source>
        <strain evidence="13">HKST-UBA01</strain>
    </source>
</reference>
<evidence type="ECO:0000256" key="5">
    <source>
        <dbReference type="ARBA" id="ARBA00022491"/>
    </source>
</evidence>
<protein>
    <submittedName>
        <fullName evidence="13">Transcriptional repressor</fullName>
    </submittedName>
</protein>
<dbReference type="GO" id="GO:0008270">
    <property type="term" value="F:zinc ion binding"/>
    <property type="evidence" value="ECO:0007669"/>
    <property type="project" value="TreeGrafter"/>
</dbReference>
<comment type="similarity">
    <text evidence="2">Belongs to the Fur family.</text>
</comment>
<evidence type="ECO:0000256" key="6">
    <source>
        <dbReference type="ARBA" id="ARBA00022723"/>
    </source>
</evidence>
<dbReference type="Pfam" id="PF01475">
    <property type="entry name" value="FUR"/>
    <property type="match status" value="1"/>
</dbReference>
<feature type="binding site" evidence="11">
    <location>
        <position position="104"/>
    </location>
    <ligand>
        <name>Zn(2+)</name>
        <dbReference type="ChEBI" id="CHEBI:29105"/>
    </ligand>
</feature>
<keyword evidence="12" id="KW-0408">Iron</keyword>
<feature type="binding site" evidence="12">
    <location>
        <position position="136"/>
    </location>
    <ligand>
        <name>Fe cation</name>
        <dbReference type="ChEBI" id="CHEBI:24875"/>
    </ligand>
</feature>
<feature type="binding site" evidence="11">
    <location>
        <position position="147"/>
    </location>
    <ligand>
        <name>Zn(2+)</name>
        <dbReference type="ChEBI" id="CHEBI:29105"/>
    </ligand>
</feature>
<keyword evidence="4" id="KW-0963">Cytoplasm</keyword>
<dbReference type="Gene3D" id="1.10.10.10">
    <property type="entry name" value="Winged helix-like DNA-binding domain superfamily/Winged helix DNA-binding domain"/>
    <property type="match status" value="1"/>
</dbReference>
<evidence type="ECO:0000256" key="4">
    <source>
        <dbReference type="ARBA" id="ARBA00022490"/>
    </source>
</evidence>
<evidence type="ECO:0000313" key="13">
    <source>
        <dbReference type="EMBL" id="MCA9729904.1"/>
    </source>
</evidence>
<evidence type="ECO:0000256" key="2">
    <source>
        <dbReference type="ARBA" id="ARBA00007957"/>
    </source>
</evidence>
<dbReference type="GO" id="GO:0003700">
    <property type="term" value="F:DNA-binding transcription factor activity"/>
    <property type="evidence" value="ECO:0007669"/>
    <property type="project" value="InterPro"/>
</dbReference>
<dbReference type="PANTHER" id="PTHR33202">
    <property type="entry name" value="ZINC UPTAKE REGULATION PROTEIN"/>
    <property type="match status" value="1"/>
</dbReference>
<keyword evidence="9" id="KW-0238">DNA-binding</keyword>
<accession>A0A956M294</accession>
<comment type="cofactor">
    <cofactor evidence="12">
        <name>Mn(2+)</name>
        <dbReference type="ChEBI" id="CHEBI:29035"/>
    </cofactor>
    <cofactor evidence="12">
        <name>Fe(2+)</name>
        <dbReference type="ChEBI" id="CHEBI:29033"/>
    </cofactor>
    <text evidence="12">Binds 1 Mn(2+) or Fe(2+) ion per subunit.</text>
</comment>
<proteinExistence type="inferred from homology"/>
<evidence type="ECO:0000256" key="8">
    <source>
        <dbReference type="ARBA" id="ARBA00023015"/>
    </source>
</evidence>
<dbReference type="GO" id="GO:0005829">
    <property type="term" value="C:cytosol"/>
    <property type="evidence" value="ECO:0007669"/>
    <property type="project" value="TreeGrafter"/>
</dbReference>
<sequence length="166" mass="18724">MSSDIGVSPYTRLFGRYLREIGLPVTQQRETVADVVFDSEGHLSVDDIEQEVRARGARIGKATIYRTLDLLVRSRLVEEHDFGEGFKRYEHRLSRHPVHEHLICLECGSVAEFESPEVFGVESRVKAELGFQPVRHRLDIYGLCKACQDAGVTLTPEGLICPIETV</sequence>
<dbReference type="Proteomes" id="UP000697710">
    <property type="component" value="Unassembled WGS sequence"/>
</dbReference>
<dbReference type="InterPro" id="IPR036388">
    <property type="entry name" value="WH-like_DNA-bd_sf"/>
</dbReference>
<evidence type="ECO:0000313" key="14">
    <source>
        <dbReference type="Proteomes" id="UP000697710"/>
    </source>
</evidence>
<dbReference type="EMBL" id="JAGQHR010000893">
    <property type="protein sequence ID" value="MCA9729904.1"/>
    <property type="molecule type" value="Genomic_DNA"/>
</dbReference>
<keyword evidence="6 11" id="KW-0479">Metal-binding</keyword>
<keyword evidence="8" id="KW-0805">Transcription regulation</keyword>
<dbReference type="SUPFAM" id="SSF46785">
    <property type="entry name" value="Winged helix' DNA-binding domain"/>
    <property type="match status" value="1"/>
</dbReference>
<feature type="binding site" evidence="11">
    <location>
        <position position="144"/>
    </location>
    <ligand>
        <name>Zn(2+)</name>
        <dbReference type="ChEBI" id="CHEBI:29105"/>
    </ligand>
</feature>
<dbReference type="InterPro" id="IPR002481">
    <property type="entry name" value="FUR"/>
</dbReference>
<reference evidence="13" key="1">
    <citation type="submission" date="2020-04" db="EMBL/GenBank/DDBJ databases">
        <authorList>
            <person name="Zhang T."/>
        </authorList>
    </citation>
    <scope>NUCLEOTIDE SEQUENCE</scope>
    <source>
        <strain evidence="13">HKST-UBA01</strain>
    </source>
</reference>
<dbReference type="GO" id="GO:1900376">
    <property type="term" value="P:regulation of secondary metabolite biosynthetic process"/>
    <property type="evidence" value="ECO:0007669"/>
    <property type="project" value="TreeGrafter"/>
</dbReference>
<comment type="subunit">
    <text evidence="3">Homodimer.</text>
</comment>
<dbReference type="GO" id="GO:0045892">
    <property type="term" value="P:negative regulation of DNA-templated transcription"/>
    <property type="evidence" value="ECO:0007669"/>
    <property type="project" value="TreeGrafter"/>
</dbReference>
<evidence type="ECO:0000256" key="11">
    <source>
        <dbReference type="PIRSR" id="PIRSR602481-1"/>
    </source>
</evidence>
<keyword evidence="10" id="KW-0804">Transcription</keyword>
<feature type="binding site" evidence="12">
    <location>
        <position position="96"/>
    </location>
    <ligand>
        <name>Fe cation</name>
        <dbReference type="ChEBI" id="CHEBI:24875"/>
    </ligand>
</feature>
<dbReference type="InterPro" id="IPR036390">
    <property type="entry name" value="WH_DNA-bd_sf"/>
</dbReference>
<dbReference type="Gene3D" id="3.30.1490.190">
    <property type="match status" value="1"/>
</dbReference>
<dbReference type="CDD" id="cd07153">
    <property type="entry name" value="Fur_like"/>
    <property type="match status" value="1"/>
</dbReference>